<gene>
    <name evidence="3" type="ORF">GCM10007940_27870</name>
</gene>
<evidence type="ECO:0000313" key="3">
    <source>
        <dbReference type="EMBL" id="GLR18172.1"/>
    </source>
</evidence>
<reference evidence="3" key="2">
    <citation type="submission" date="2023-01" db="EMBL/GenBank/DDBJ databases">
        <title>Draft genome sequence of Portibacter lacus strain NBRC 108769.</title>
        <authorList>
            <person name="Sun Q."/>
            <person name="Mori K."/>
        </authorList>
    </citation>
    <scope>NUCLEOTIDE SEQUENCE</scope>
    <source>
        <strain evidence="3">NBRC 108769</strain>
    </source>
</reference>
<feature type="chain" id="PRO_5041222902" description="Secretion system C-terminal sorting domain-containing protein" evidence="1">
    <location>
        <begin position="22"/>
        <end position="345"/>
    </location>
</feature>
<keyword evidence="4" id="KW-1185">Reference proteome</keyword>
<keyword evidence="1" id="KW-0732">Signal</keyword>
<reference evidence="3" key="1">
    <citation type="journal article" date="2014" name="Int. J. Syst. Evol. Microbiol.">
        <title>Complete genome sequence of Corynebacterium casei LMG S-19264T (=DSM 44701T), isolated from a smear-ripened cheese.</title>
        <authorList>
            <consortium name="US DOE Joint Genome Institute (JGI-PGF)"/>
            <person name="Walter F."/>
            <person name="Albersmeier A."/>
            <person name="Kalinowski J."/>
            <person name="Ruckert C."/>
        </authorList>
    </citation>
    <scope>NUCLEOTIDE SEQUENCE</scope>
    <source>
        <strain evidence="3">NBRC 108769</strain>
    </source>
</reference>
<name>A0AA37SQR7_9BACT</name>
<dbReference type="Proteomes" id="UP001156666">
    <property type="component" value="Unassembled WGS sequence"/>
</dbReference>
<evidence type="ECO:0000313" key="4">
    <source>
        <dbReference type="Proteomes" id="UP001156666"/>
    </source>
</evidence>
<comment type="caution">
    <text evidence="3">The sequence shown here is derived from an EMBL/GenBank/DDBJ whole genome shotgun (WGS) entry which is preliminary data.</text>
</comment>
<dbReference type="EMBL" id="BSOH01000015">
    <property type="protein sequence ID" value="GLR18172.1"/>
    <property type="molecule type" value="Genomic_DNA"/>
</dbReference>
<feature type="domain" description="Secretion system C-terminal sorting" evidence="2">
    <location>
        <begin position="270"/>
        <end position="339"/>
    </location>
</feature>
<sequence>MKKYIKIMTAALLLAGGSISAQDVALTNAKLERPGMMKTYGSACFTLIAEDGLAVTIKPLAVEVTLSKVEFDLAGIEGFNSEFFYWEQDPFADNVIKGTLINNIPSIDNDGGGAQICIPVKRNNANQYRDARNGFQVNVVPGSVIQGGNSGTDETSRFGFSSGVFSAQNSGITANKEHENVAVKWEVEAYDESKYFEIQRSLDGITFETIATVEANKNPFDGGQYSFLDDQISEELSKTAFYKVKSILNDGQGRDSEVRSVDFEMSYVSIYPNPTSDRFTVSTMLKGSANQLSIYNANGTLVSQNSNVSNGSQIDVKNLTPGVYHLQFQNKEGDKTENKRLLVIN</sequence>
<organism evidence="3 4">
    <name type="scientific">Portibacter lacus</name>
    <dbReference type="NCBI Taxonomy" id="1099794"/>
    <lineage>
        <taxon>Bacteria</taxon>
        <taxon>Pseudomonadati</taxon>
        <taxon>Bacteroidota</taxon>
        <taxon>Saprospiria</taxon>
        <taxon>Saprospirales</taxon>
        <taxon>Haliscomenobacteraceae</taxon>
        <taxon>Portibacter</taxon>
    </lineage>
</organism>
<dbReference type="Pfam" id="PF18962">
    <property type="entry name" value="Por_Secre_tail"/>
    <property type="match status" value="1"/>
</dbReference>
<dbReference type="NCBIfam" id="TIGR04183">
    <property type="entry name" value="Por_Secre_tail"/>
    <property type="match status" value="1"/>
</dbReference>
<evidence type="ECO:0000256" key="1">
    <source>
        <dbReference type="SAM" id="SignalP"/>
    </source>
</evidence>
<proteinExistence type="predicted"/>
<accession>A0AA37SQR7</accession>
<feature type="signal peptide" evidence="1">
    <location>
        <begin position="1"/>
        <end position="21"/>
    </location>
</feature>
<evidence type="ECO:0000259" key="2">
    <source>
        <dbReference type="Pfam" id="PF18962"/>
    </source>
</evidence>
<dbReference type="AlphaFoldDB" id="A0AA37SQR7"/>
<dbReference type="RefSeq" id="WP_235294398.1">
    <property type="nucleotide sequence ID" value="NZ_BSOH01000015.1"/>
</dbReference>
<dbReference type="InterPro" id="IPR026444">
    <property type="entry name" value="Secre_tail"/>
</dbReference>
<protein>
    <recommendedName>
        <fullName evidence="2">Secretion system C-terminal sorting domain-containing protein</fullName>
    </recommendedName>
</protein>